<gene>
    <name evidence="2" type="ORF">Ari01nite_69700</name>
</gene>
<feature type="transmembrane region" description="Helical" evidence="1">
    <location>
        <begin position="171"/>
        <end position="188"/>
    </location>
</feature>
<dbReference type="AlphaFoldDB" id="A0A919K5X2"/>
<keyword evidence="1" id="KW-0812">Transmembrane</keyword>
<evidence type="ECO:0000313" key="3">
    <source>
        <dbReference type="Proteomes" id="UP000636960"/>
    </source>
</evidence>
<organism evidence="2 3">
    <name type="scientific">Paractinoplanes rishiriensis</name>
    <dbReference type="NCBI Taxonomy" id="1050105"/>
    <lineage>
        <taxon>Bacteria</taxon>
        <taxon>Bacillati</taxon>
        <taxon>Actinomycetota</taxon>
        <taxon>Actinomycetes</taxon>
        <taxon>Micromonosporales</taxon>
        <taxon>Micromonosporaceae</taxon>
        <taxon>Paractinoplanes</taxon>
    </lineage>
</organism>
<sequence length="212" mass="22312">MPWVLIGPVAGLAWGAVDSVVNHVPEFLGEIATPRAERSGWAQASEFASLILDAGWAWAALAVLSGWLVCRSPGSGSDIARGAVAGWLALVFATSAYYFFDSIFDNDTWWGIATRYWLIGSSLFGPPLGAVGALIRRPGRVGMLAGMVVPVGAALQMLVRPPASNSLMAVPVRSTVLLGAAIAAAMVVRRYATWRRASTSVGAESRVDRPSG</sequence>
<feature type="transmembrane region" description="Helical" evidence="1">
    <location>
        <begin position="141"/>
        <end position="159"/>
    </location>
</feature>
<accession>A0A919K5X2</accession>
<keyword evidence="1" id="KW-0472">Membrane</keyword>
<evidence type="ECO:0000313" key="2">
    <source>
        <dbReference type="EMBL" id="GIE99505.1"/>
    </source>
</evidence>
<dbReference type="EMBL" id="BOMV01000073">
    <property type="protein sequence ID" value="GIE99505.1"/>
    <property type="molecule type" value="Genomic_DNA"/>
</dbReference>
<protein>
    <submittedName>
        <fullName evidence="2">Uncharacterized protein</fullName>
    </submittedName>
</protein>
<feature type="transmembrane region" description="Helical" evidence="1">
    <location>
        <begin position="112"/>
        <end position="134"/>
    </location>
</feature>
<keyword evidence="1" id="KW-1133">Transmembrane helix</keyword>
<evidence type="ECO:0000256" key="1">
    <source>
        <dbReference type="SAM" id="Phobius"/>
    </source>
</evidence>
<feature type="transmembrane region" description="Helical" evidence="1">
    <location>
        <begin position="82"/>
        <end position="100"/>
    </location>
</feature>
<proteinExistence type="predicted"/>
<reference evidence="2" key="1">
    <citation type="submission" date="2021-01" db="EMBL/GenBank/DDBJ databases">
        <title>Whole genome shotgun sequence of Actinoplanes rishiriensis NBRC 108556.</title>
        <authorList>
            <person name="Komaki H."/>
            <person name="Tamura T."/>
        </authorList>
    </citation>
    <scope>NUCLEOTIDE SEQUENCE</scope>
    <source>
        <strain evidence="2">NBRC 108556</strain>
    </source>
</reference>
<feature type="transmembrane region" description="Helical" evidence="1">
    <location>
        <begin position="47"/>
        <end position="70"/>
    </location>
</feature>
<dbReference type="Proteomes" id="UP000636960">
    <property type="component" value="Unassembled WGS sequence"/>
</dbReference>
<keyword evidence="3" id="KW-1185">Reference proteome</keyword>
<name>A0A919K5X2_9ACTN</name>
<comment type="caution">
    <text evidence="2">The sequence shown here is derived from an EMBL/GenBank/DDBJ whole genome shotgun (WGS) entry which is preliminary data.</text>
</comment>